<dbReference type="PANTHER" id="PTHR46680:SF3">
    <property type="entry name" value="NF-KAPPA-B INHIBITOR CACTUS"/>
    <property type="match status" value="1"/>
</dbReference>
<accession>A0AAW1U121</accession>
<dbReference type="SUPFAM" id="SSF48403">
    <property type="entry name" value="Ankyrin repeat"/>
    <property type="match status" value="1"/>
</dbReference>
<organism evidence="4 5">
    <name type="scientific">Henosepilachna vigintioctopunctata</name>
    <dbReference type="NCBI Taxonomy" id="420089"/>
    <lineage>
        <taxon>Eukaryota</taxon>
        <taxon>Metazoa</taxon>
        <taxon>Ecdysozoa</taxon>
        <taxon>Arthropoda</taxon>
        <taxon>Hexapoda</taxon>
        <taxon>Insecta</taxon>
        <taxon>Pterygota</taxon>
        <taxon>Neoptera</taxon>
        <taxon>Endopterygota</taxon>
        <taxon>Coleoptera</taxon>
        <taxon>Polyphaga</taxon>
        <taxon>Cucujiformia</taxon>
        <taxon>Coccinelloidea</taxon>
        <taxon>Coccinellidae</taxon>
        <taxon>Epilachninae</taxon>
        <taxon>Epilachnini</taxon>
        <taxon>Henosepilachna</taxon>
    </lineage>
</organism>
<evidence type="ECO:0000313" key="4">
    <source>
        <dbReference type="EMBL" id="KAK9874383.1"/>
    </source>
</evidence>
<evidence type="ECO:0000256" key="3">
    <source>
        <dbReference type="PROSITE-ProRule" id="PRU00023"/>
    </source>
</evidence>
<dbReference type="PROSITE" id="PS50088">
    <property type="entry name" value="ANK_REPEAT"/>
    <property type="match status" value="2"/>
</dbReference>
<dbReference type="Gene3D" id="1.25.40.20">
    <property type="entry name" value="Ankyrin repeat-containing domain"/>
    <property type="match status" value="1"/>
</dbReference>
<dbReference type="PANTHER" id="PTHR46680">
    <property type="entry name" value="NF-KAPPA-B INHIBITOR ALPHA"/>
    <property type="match status" value="1"/>
</dbReference>
<evidence type="ECO:0000313" key="5">
    <source>
        <dbReference type="Proteomes" id="UP001431783"/>
    </source>
</evidence>
<dbReference type="EMBL" id="JARQZJ010000031">
    <property type="protein sequence ID" value="KAK9874383.1"/>
    <property type="molecule type" value="Genomic_DNA"/>
</dbReference>
<keyword evidence="5" id="KW-1185">Reference proteome</keyword>
<name>A0AAW1U121_9CUCU</name>
<keyword evidence="1" id="KW-0677">Repeat</keyword>
<dbReference type="Proteomes" id="UP001431783">
    <property type="component" value="Unassembled WGS sequence"/>
</dbReference>
<evidence type="ECO:0000256" key="2">
    <source>
        <dbReference type="ARBA" id="ARBA00023043"/>
    </source>
</evidence>
<gene>
    <name evidence="4" type="ORF">WA026_002730</name>
</gene>
<evidence type="ECO:0000256" key="1">
    <source>
        <dbReference type="ARBA" id="ARBA00022737"/>
    </source>
</evidence>
<comment type="caution">
    <text evidence="4">The sequence shown here is derived from an EMBL/GenBank/DDBJ whole genome shotgun (WGS) entry which is preliminary data.</text>
</comment>
<keyword evidence="2 3" id="KW-0040">ANK repeat</keyword>
<protein>
    <submittedName>
        <fullName evidence="4">Uncharacterized protein</fullName>
    </submittedName>
</protein>
<dbReference type="InterPro" id="IPR051070">
    <property type="entry name" value="NF-kappa-B_inhibitor"/>
</dbReference>
<feature type="repeat" description="ANK" evidence="3">
    <location>
        <begin position="412"/>
        <end position="445"/>
    </location>
</feature>
<proteinExistence type="predicted"/>
<dbReference type="InterPro" id="IPR036770">
    <property type="entry name" value="Ankyrin_rpt-contain_sf"/>
</dbReference>
<dbReference type="InterPro" id="IPR002110">
    <property type="entry name" value="Ankyrin_rpt"/>
</dbReference>
<reference evidence="4 5" key="1">
    <citation type="submission" date="2023-03" db="EMBL/GenBank/DDBJ databases">
        <title>Genome insight into feeding habits of ladybird beetles.</title>
        <authorList>
            <person name="Li H.-S."/>
            <person name="Huang Y.-H."/>
            <person name="Pang H."/>
        </authorList>
    </citation>
    <scope>NUCLEOTIDE SEQUENCE [LARGE SCALE GENOMIC DNA]</scope>
    <source>
        <strain evidence="4">SYSU_2023b</strain>
        <tissue evidence="4">Whole body</tissue>
    </source>
</reference>
<dbReference type="AlphaFoldDB" id="A0AAW1U121"/>
<sequence length="627" mass="69740">METKSKNGEMNESNTMFHLFTSRKLELSLNSENTNLLGFKGNTMVFETSSSDKDKSENIVEYNEIVNVSNKESHDKKFLVLNGKKFQIIKPKVKTKLIGKPNILKRAKLSSASLPNEVTANINKRMGAIRKILPKVLSDTDKCTSVILKSVSAEQNLSKNTSAAPTSVIKVNPDICILENKSNAKSEILIKDRNICTVQGSHIAINKTVTDSQGNIILNSSPNVQIENQIALGGTFKLVNSTNMDSRSIPLKSNPLSKTSKSDKQFNAKTSLLLVPGPDAKGNVKSCDCNLNKILVSTSTSTEDVTVISREVQTEEPFDYLVDSLLNECLHAEKSESVITGRNVNMGVGPSSISVENTAKTRFFCDLKNCLVWDSGNLLIHKGVIQRDLGLVKRQCVMLKARNAGVNIMNNSNFTPLQLAVIHNVNIEIIQLLLSYKADMSILDPEGNNVLHLAVENNRKDLVKLFLDNIHNSSMDIDQFNYNGLTPLMLCAFDVDRIDMAENLLKMGAQPNLRDLKSGRTVLFHGAENHNTPIVSLLLDYSADTKIRNFFGTSIHDAVFELDDIPNEIKYPILGRDIKLHQRRRLNLQDGTTNSDQLKRKKLQIVPTYQKIMSNTKFVVNMAINKN</sequence>
<feature type="repeat" description="ANK" evidence="3">
    <location>
        <begin position="483"/>
        <end position="516"/>
    </location>
</feature>
<dbReference type="SMART" id="SM00248">
    <property type="entry name" value="ANK"/>
    <property type="match status" value="4"/>
</dbReference>
<dbReference type="Pfam" id="PF12796">
    <property type="entry name" value="Ank_2"/>
    <property type="match status" value="1"/>
</dbReference>